<organism evidence="1 2">
    <name type="scientific">Paenibacillus tyrfis</name>
    <dbReference type="NCBI Taxonomy" id="1501230"/>
    <lineage>
        <taxon>Bacteria</taxon>
        <taxon>Bacillati</taxon>
        <taxon>Bacillota</taxon>
        <taxon>Bacilli</taxon>
        <taxon>Bacillales</taxon>
        <taxon>Paenibacillaceae</taxon>
        <taxon>Paenibacillus</taxon>
    </lineage>
</organism>
<proteinExistence type="predicted"/>
<reference evidence="1 2" key="1">
    <citation type="submission" date="2014-06" db="EMBL/GenBank/DDBJ databases">
        <title>Draft genome sequence of Paenibacillus sp. MSt1.</title>
        <authorList>
            <person name="Aw Y.K."/>
            <person name="Ong K.S."/>
            <person name="Gan H.M."/>
            <person name="Lee S.M."/>
        </authorList>
    </citation>
    <scope>NUCLEOTIDE SEQUENCE [LARGE SCALE GENOMIC DNA]</scope>
    <source>
        <strain evidence="1 2">MSt1</strain>
    </source>
</reference>
<sequence>MSGAVTTKIGRLKMLAARRDGTVLAKITTMAFGTGTTAATINDTKLEHECIRVPITYGTPPDDITLVYVGRIPVNSQADHSVITEAAIFDSDGDMIARKVFGGKAKDPEDVFDLYWNEVF</sequence>
<gene>
    <name evidence="1" type="ORF">ET33_16555</name>
</gene>
<keyword evidence="2" id="KW-1185">Reference proteome</keyword>
<evidence type="ECO:0000313" key="1">
    <source>
        <dbReference type="EMBL" id="KEQ23436.1"/>
    </source>
</evidence>
<dbReference type="AlphaFoldDB" id="A0A081NYB3"/>
<dbReference type="EMBL" id="JNVM01000022">
    <property type="protein sequence ID" value="KEQ23436.1"/>
    <property type="molecule type" value="Genomic_DNA"/>
</dbReference>
<protein>
    <submittedName>
        <fullName evidence="1">Uncharacterized protein</fullName>
    </submittedName>
</protein>
<comment type="caution">
    <text evidence="1">The sequence shown here is derived from an EMBL/GenBank/DDBJ whole genome shotgun (WGS) entry which is preliminary data.</text>
</comment>
<dbReference type="Proteomes" id="UP000028123">
    <property type="component" value="Unassembled WGS sequence"/>
</dbReference>
<evidence type="ECO:0000313" key="2">
    <source>
        <dbReference type="Proteomes" id="UP000028123"/>
    </source>
</evidence>
<name>A0A081NYB3_9BACL</name>
<dbReference type="RefSeq" id="WP_036688644.1">
    <property type="nucleotide sequence ID" value="NZ_FYEP01000001.1"/>
</dbReference>
<accession>A0A081NYB3</accession>